<dbReference type="InterPro" id="IPR002602">
    <property type="entry name" value="DB"/>
</dbReference>
<protein>
    <recommendedName>
        <fullName evidence="1">Domain of unknown function DB domain-containing protein</fullName>
    </recommendedName>
</protein>
<evidence type="ECO:0000259" key="1">
    <source>
        <dbReference type="Pfam" id="PF01682"/>
    </source>
</evidence>
<sequence>CINSKMPEVCWRGCEYRSNITSYYSTVLADCFLHIGSVLTCAADGRDHTECCRSRGVNSQCFPLCAFTTKGPLDSQHIECVKDTSIAIMCFQEGIVNLPRHP</sequence>
<accession>A0A0B6YLT8</accession>
<dbReference type="Pfam" id="PF01682">
    <property type="entry name" value="DB"/>
    <property type="match status" value="1"/>
</dbReference>
<feature type="non-terminal residue" evidence="2">
    <location>
        <position position="1"/>
    </location>
</feature>
<evidence type="ECO:0000313" key="2">
    <source>
        <dbReference type="EMBL" id="CEK57147.1"/>
    </source>
</evidence>
<dbReference type="AlphaFoldDB" id="A0A0B6YLT8"/>
<name>A0A0B6YLT8_9EUPU</name>
<organism evidence="2">
    <name type="scientific">Arion vulgaris</name>
    <dbReference type="NCBI Taxonomy" id="1028688"/>
    <lineage>
        <taxon>Eukaryota</taxon>
        <taxon>Metazoa</taxon>
        <taxon>Spiralia</taxon>
        <taxon>Lophotrochozoa</taxon>
        <taxon>Mollusca</taxon>
        <taxon>Gastropoda</taxon>
        <taxon>Heterobranchia</taxon>
        <taxon>Euthyneura</taxon>
        <taxon>Panpulmonata</taxon>
        <taxon>Eupulmonata</taxon>
        <taxon>Stylommatophora</taxon>
        <taxon>Helicina</taxon>
        <taxon>Arionoidea</taxon>
        <taxon>Arionidae</taxon>
        <taxon>Arion</taxon>
    </lineage>
</organism>
<reference evidence="2" key="1">
    <citation type="submission" date="2014-12" db="EMBL/GenBank/DDBJ databases">
        <title>Insight into the proteome of Arion vulgaris.</title>
        <authorList>
            <person name="Aradska J."/>
            <person name="Bulat T."/>
            <person name="Smidak R."/>
            <person name="Sarate P."/>
            <person name="Gangsoo J."/>
            <person name="Sialana F."/>
            <person name="Bilban M."/>
            <person name="Lubec G."/>
        </authorList>
    </citation>
    <scope>NUCLEOTIDE SEQUENCE</scope>
    <source>
        <tissue evidence="2">Skin</tissue>
    </source>
</reference>
<gene>
    <name evidence="2" type="primary">ORF29412</name>
</gene>
<dbReference type="EMBL" id="HACG01010282">
    <property type="protein sequence ID" value="CEK57147.1"/>
    <property type="molecule type" value="Transcribed_RNA"/>
</dbReference>
<feature type="non-terminal residue" evidence="2">
    <location>
        <position position="102"/>
    </location>
</feature>
<feature type="domain" description="Domain of unknown function DB" evidence="1">
    <location>
        <begin position="1"/>
        <end position="91"/>
    </location>
</feature>
<proteinExistence type="predicted"/>